<dbReference type="Gene3D" id="3.30.465.10">
    <property type="match status" value="1"/>
</dbReference>
<dbReference type="InterPro" id="IPR002346">
    <property type="entry name" value="Mopterin_DH_FAD-bd"/>
</dbReference>
<dbReference type="InterPro" id="IPR036884">
    <property type="entry name" value="2Fe-2S-bd_dom_sf"/>
</dbReference>
<dbReference type="InterPro" id="IPR000674">
    <property type="entry name" value="Ald_Oxase/Xan_DH_a/b"/>
</dbReference>
<dbReference type="Pfam" id="PF01315">
    <property type="entry name" value="Ald_Xan_dh_C"/>
    <property type="match status" value="1"/>
</dbReference>
<dbReference type="InterPro" id="IPR012675">
    <property type="entry name" value="Beta-grasp_dom_sf"/>
</dbReference>
<dbReference type="InterPro" id="IPR036856">
    <property type="entry name" value="Ald_Oxase/Xan_DH_a/b_sf"/>
</dbReference>
<keyword evidence="9" id="KW-0560">Oxidoreductase</keyword>
<dbReference type="InterPro" id="IPR008274">
    <property type="entry name" value="AldOxase/xan_DH_MoCoBD1"/>
</dbReference>
<keyword evidence="4" id="KW-0500">Molybdenum</keyword>
<dbReference type="InterPro" id="IPR005107">
    <property type="entry name" value="CO_DH_flav_C"/>
</dbReference>
<evidence type="ECO:0000256" key="1">
    <source>
        <dbReference type="ARBA" id="ARBA00001924"/>
    </source>
</evidence>
<protein>
    <submittedName>
        <fullName evidence="16">Xanthine dehydrogenase 1 isoform X1</fullName>
    </submittedName>
</protein>
<accession>A0ABM0K1J8</accession>
<dbReference type="InterPro" id="IPR001041">
    <property type="entry name" value="2Fe-2S_ferredoxin-type"/>
</dbReference>
<comment type="cofactor">
    <cofactor evidence="2">
        <name>FAD</name>
        <dbReference type="ChEBI" id="CHEBI:57692"/>
    </cofactor>
</comment>
<dbReference type="Gene3D" id="3.90.1170.50">
    <property type="entry name" value="Aldehyde oxidase/xanthine dehydrogenase, a/b hammerhead"/>
    <property type="match status" value="1"/>
</dbReference>
<comment type="cofactor">
    <cofactor evidence="1">
        <name>Mo-molybdopterin</name>
        <dbReference type="ChEBI" id="CHEBI:71302"/>
    </cofactor>
</comment>
<keyword evidence="7" id="KW-0479">Metal-binding</keyword>
<dbReference type="PIRSF" id="PIRSF000127">
    <property type="entry name" value="Xanthine_DH"/>
    <property type="match status" value="1"/>
</dbReference>
<evidence type="ECO:0000256" key="3">
    <source>
        <dbReference type="ARBA" id="ARBA00006849"/>
    </source>
</evidence>
<dbReference type="InterPro" id="IPR002888">
    <property type="entry name" value="2Fe-2S-bd"/>
</dbReference>
<dbReference type="Gene3D" id="3.30.390.50">
    <property type="entry name" value="CO dehydrogenase flavoprotein, C-terminal domain"/>
    <property type="match status" value="1"/>
</dbReference>
<dbReference type="Pfam" id="PF00111">
    <property type="entry name" value="Fer2"/>
    <property type="match status" value="1"/>
</dbReference>
<evidence type="ECO:0000259" key="13">
    <source>
        <dbReference type="PROSITE" id="PS51085"/>
    </source>
</evidence>
<dbReference type="RefSeq" id="XP_005106599.1">
    <property type="nucleotide sequence ID" value="XM_005106542.3"/>
</dbReference>
<dbReference type="InterPro" id="IPR036010">
    <property type="entry name" value="2Fe-2S_ferredoxin-like_sf"/>
</dbReference>
<evidence type="ECO:0000256" key="10">
    <source>
        <dbReference type="ARBA" id="ARBA00023004"/>
    </source>
</evidence>
<dbReference type="SUPFAM" id="SSF47741">
    <property type="entry name" value="CO dehydrogenase ISP C-domain like"/>
    <property type="match status" value="1"/>
</dbReference>
<dbReference type="SMART" id="SM01092">
    <property type="entry name" value="CO_deh_flav_C"/>
    <property type="match status" value="1"/>
</dbReference>
<dbReference type="SUPFAM" id="SSF54665">
    <property type="entry name" value="CO dehydrogenase molybdoprotein N-domain-like"/>
    <property type="match status" value="1"/>
</dbReference>
<comment type="cofactor">
    <cofactor evidence="12">
        <name>[2Fe-2S] cluster</name>
        <dbReference type="ChEBI" id="CHEBI:190135"/>
    </cofactor>
</comment>
<evidence type="ECO:0000256" key="12">
    <source>
        <dbReference type="ARBA" id="ARBA00034078"/>
    </source>
</evidence>
<dbReference type="SUPFAM" id="SSF56003">
    <property type="entry name" value="Molybdenum cofactor-binding domain"/>
    <property type="match status" value="1"/>
</dbReference>
<dbReference type="SUPFAM" id="SSF55447">
    <property type="entry name" value="CO dehydrogenase flavoprotein C-terminal domain-like"/>
    <property type="match status" value="1"/>
</dbReference>
<dbReference type="Gene3D" id="3.30.365.10">
    <property type="entry name" value="Aldehyde oxidase/xanthine dehydrogenase, molybdopterin binding domain"/>
    <property type="match status" value="4"/>
</dbReference>
<dbReference type="InterPro" id="IPR037165">
    <property type="entry name" value="AldOxase/xan_DH_Mopterin-bd_sf"/>
</dbReference>
<dbReference type="InterPro" id="IPR016166">
    <property type="entry name" value="FAD-bd_PCMH"/>
</dbReference>
<evidence type="ECO:0000256" key="2">
    <source>
        <dbReference type="ARBA" id="ARBA00001974"/>
    </source>
</evidence>
<keyword evidence="5" id="KW-0285">Flavoprotein</keyword>
<dbReference type="PROSITE" id="PS51387">
    <property type="entry name" value="FAD_PCMH"/>
    <property type="match status" value="1"/>
</dbReference>
<evidence type="ECO:0000256" key="6">
    <source>
        <dbReference type="ARBA" id="ARBA00022714"/>
    </source>
</evidence>
<evidence type="ECO:0000313" key="15">
    <source>
        <dbReference type="Proteomes" id="UP000694888"/>
    </source>
</evidence>
<evidence type="ECO:0000313" key="16">
    <source>
        <dbReference type="RefSeq" id="XP_005106599.1"/>
    </source>
</evidence>
<dbReference type="Pfam" id="PF00941">
    <property type="entry name" value="FAD_binding_5"/>
    <property type="match status" value="1"/>
</dbReference>
<dbReference type="InterPro" id="IPR006058">
    <property type="entry name" value="2Fe2S_fd_BS"/>
</dbReference>
<dbReference type="InterPro" id="IPR046867">
    <property type="entry name" value="AldOxase/xan_DH_MoCoBD2"/>
</dbReference>
<keyword evidence="8" id="KW-0274">FAD</keyword>
<reference evidence="16" key="1">
    <citation type="submission" date="2025-08" db="UniProtKB">
        <authorList>
            <consortium name="RefSeq"/>
        </authorList>
    </citation>
    <scope>IDENTIFICATION</scope>
</reference>
<evidence type="ECO:0000256" key="4">
    <source>
        <dbReference type="ARBA" id="ARBA00022505"/>
    </source>
</evidence>
<dbReference type="InterPro" id="IPR036318">
    <property type="entry name" value="FAD-bd_PCMH-like_sf"/>
</dbReference>
<dbReference type="Gene3D" id="3.30.43.10">
    <property type="entry name" value="Uridine Diphospho-n-acetylenolpyruvylglucosamine Reductase, domain 2"/>
    <property type="match status" value="1"/>
</dbReference>
<evidence type="ECO:0000256" key="11">
    <source>
        <dbReference type="ARBA" id="ARBA00023014"/>
    </source>
</evidence>
<evidence type="ECO:0000256" key="8">
    <source>
        <dbReference type="ARBA" id="ARBA00022827"/>
    </source>
</evidence>
<dbReference type="SMART" id="SM01008">
    <property type="entry name" value="Ald_Xan_dh_C"/>
    <property type="match status" value="1"/>
</dbReference>
<sequence length="1342" mass="145843">MLSARQGKRPVVACPLCSAKHLPQKGSLSSGIYAFNCENCGHFFKFKAVADVKSTITFSINGKEYTVGNEYDPATSLLEFMRRTGVSTGTKQCCKEGGCGVCLVTVTLLEPISGVKTPYTVNSCCLQLYTCDGLEVTTVEGLGNTRKGLHAIQDRLAKYDGAQCGFCSPGQVMNMNGILLKNPKPTMQEIEDEFDATICRCTGYRSILDAMKSFAVDAPASLPGGLIDIEELEGKMCRKSGKPCTGHCSKTNERKDKACGNQTDQSIHIVSNGSQWLKPTSLQELCGLLDKHRTDNYRLVFGNTGFGVYKEIGPWMYSILIDLRGVKDMYTIDFDPTIVLGGNLSISNLIDLFQRSQTDPSISYGAAFAKHLKKVSMHGIRNMAAWPGNLMLKHLHNEFVSDIFMLLETVGARLIIFDGDGTRSEVSLPDFLSLDMKGKVIAAMALPTFQSKNMVFQTFRTSLRLQACHSYVTAGFKFELDASQNYLVQSKPSIVILGINAKLIHASVTEAYLEGKQLGDPAVLKTALLTLSSELVPDVSPLGGGTAYRKSLALSMFYKFVLGACKTKVSPRYTSGGSSLERSLIVGKQDFDSDPTEFPVSKPMMKLTADYLTTGEVKFLDDLPSAPGQLSAAVVISQVAKAKIDKIDPSAALKLPGVVDFISASDIPKGGVNNWRPTGIYGDATEELLCSGNVVYNGQPIGIIVADTETTAQTGASMVQVTYKDIQEPIVDIMDGIQKKSFFPNPPPPVVVGDAKGAIAKAPLKVSGGIACGDQYHFHMESQASFCTPSDLGGMNVVATSQWIDGVLGTVAQVLGLPESTVTVENQRLGGGFGGKISQNFLVSGLAALASYVTQRPVKLHLDIHTNMKMLGKRTPYYAEYEVGYDHAGKLAGVDISVYGDLGWNLSVAETPMAYMKYWLDNAYYCPNWLWTPIAVKTDKPMNTACRSPGSVPAIFIMESIMEHVAKALNKDPLDVRKENLYVKGQHSPSGMVLEYCTIRAVVAQLETDIKLAERKQQVEAFNKANRWKKRGLSVMPNRFAISWSGAMYNTSVIIYHGDGSVAIAHGGIDMGQGINTKVTQVCAYKLGIPMDKIRVKTSSTTINGNSITTGGSITSELACKSVIECCAILKARMAPVKAKMVDPSWEKLVAQCYADMIDLTASYMTHPKDPYPAHYSCYSASCVEAEVDILTGQYQLRQMDMLYDCGQSMNPELDIGQAEGGFVFGMGYFLQEQMVYDPKTGEALNAGTWDYKPPLAKDLPMNFNFKFQKNAPNPLGVLRSKAVGEPPVTMAAASLFAIKHAVEAARAEISKDTFFPLNAPATVEKVQSLCLNQTDQYTYGN</sequence>
<dbReference type="PROSITE" id="PS51085">
    <property type="entry name" value="2FE2S_FER_2"/>
    <property type="match status" value="1"/>
</dbReference>
<dbReference type="PANTHER" id="PTHR45444:SF3">
    <property type="entry name" value="XANTHINE DEHYDROGENASE"/>
    <property type="match status" value="1"/>
</dbReference>
<evidence type="ECO:0000256" key="5">
    <source>
        <dbReference type="ARBA" id="ARBA00022630"/>
    </source>
</evidence>
<name>A0ABM0K1J8_APLCA</name>
<comment type="similarity">
    <text evidence="3">Belongs to the xanthine dehydrogenase family.</text>
</comment>
<dbReference type="Pfam" id="PF03450">
    <property type="entry name" value="CO_deh_flav_C"/>
    <property type="match status" value="1"/>
</dbReference>
<feature type="domain" description="2Fe-2S ferredoxin-type" evidence="13">
    <location>
        <begin position="54"/>
        <end position="142"/>
    </location>
</feature>
<keyword evidence="15" id="KW-1185">Reference proteome</keyword>
<organism evidence="15 16">
    <name type="scientific">Aplysia californica</name>
    <name type="common">California sea hare</name>
    <dbReference type="NCBI Taxonomy" id="6500"/>
    <lineage>
        <taxon>Eukaryota</taxon>
        <taxon>Metazoa</taxon>
        <taxon>Spiralia</taxon>
        <taxon>Lophotrochozoa</taxon>
        <taxon>Mollusca</taxon>
        <taxon>Gastropoda</taxon>
        <taxon>Heterobranchia</taxon>
        <taxon>Euthyneura</taxon>
        <taxon>Tectipleura</taxon>
        <taxon>Aplysiida</taxon>
        <taxon>Aplysioidea</taxon>
        <taxon>Aplysiidae</taxon>
        <taxon>Aplysia</taxon>
    </lineage>
</organism>
<evidence type="ECO:0000256" key="9">
    <source>
        <dbReference type="ARBA" id="ARBA00023002"/>
    </source>
</evidence>
<dbReference type="InterPro" id="IPR016169">
    <property type="entry name" value="FAD-bd_PCMH_sub2"/>
</dbReference>
<dbReference type="PANTHER" id="PTHR45444">
    <property type="entry name" value="XANTHINE DEHYDROGENASE"/>
    <property type="match status" value="1"/>
</dbReference>
<dbReference type="Pfam" id="PF20256">
    <property type="entry name" value="MoCoBD_2"/>
    <property type="match status" value="1"/>
</dbReference>
<dbReference type="Pfam" id="PF02738">
    <property type="entry name" value="MoCoBD_1"/>
    <property type="match status" value="1"/>
</dbReference>
<dbReference type="Proteomes" id="UP000694888">
    <property type="component" value="Unplaced"/>
</dbReference>
<dbReference type="Gene3D" id="3.10.20.30">
    <property type="match status" value="1"/>
</dbReference>
<evidence type="ECO:0000259" key="14">
    <source>
        <dbReference type="PROSITE" id="PS51387"/>
    </source>
</evidence>
<keyword evidence="10" id="KW-0408">Iron</keyword>
<dbReference type="InterPro" id="IPR016167">
    <property type="entry name" value="FAD-bd_PCMH_sub1"/>
</dbReference>
<gene>
    <name evidence="16" type="primary">LOC101852648</name>
</gene>
<dbReference type="InterPro" id="IPR016208">
    <property type="entry name" value="Ald_Oxase/xanthine_DH-like"/>
</dbReference>
<dbReference type="Pfam" id="PF01799">
    <property type="entry name" value="Fer2_2"/>
    <property type="match status" value="1"/>
</dbReference>
<dbReference type="SUPFAM" id="SSF56176">
    <property type="entry name" value="FAD-binding/transporter-associated domain-like"/>
    <property type="match status" value="1"/>
</dbReference>
<keyword evidence="11" id="KW-0411">Iron-sulfur</keyword>
<dbReference type="SUPFAM" id="SSF54292">
    <property type="entry name" value="2Fe-2S ferredoxin-like"/>
    <property type="match status" value="1"/>
</dbReference>
<dbReference type="PROSITE" id="PS00197">
    <property type="entry name" value="2FE2S_FER_1"/>
    <property type="match status" value="1"/>
</dbReference>
<dbReference type="CDD" id="cd00207">
    <property type="entry name" value="fer2"/>
    <property type="match status" value="1"/>
</dbReference>
<keyword evidence="6" id="KW-0001">2Fe-2S</keyword>
<proteinExistence type="inferred from homology"/>
<dbReference type="GeneID" id="101852648"/>
<dbReference type="InterPro" id="IPR036683">
    <property type="entry name" value="CO_DH_flav_C_dom_sf"/>
</dbReference>
<dbReference type="Gene3D" id="1.10.150.120">
    <property type="entry name" value="[2Fe-2S]-binding domain"/>
    <property type="match status" value="1"/>
</dbReference>
<feature type="domain" description="FAD-binding PCMH-type" evidence="14">
    <location>
        <begin position="269"/>
        <end position="451"/>
    </location>
</feature>
<evidence type="ECO:0000256" key="7">
    <source>
        <dbReference type="ARBA" id="ARBA00022723"/>
    </source>
</evidence>